<comment type="caution">
    <text evidence="6">The sequence shown here is derived from an EMBL/GenBank/DDBJ whole genome shotgun (WGS) entry which is preliminary data.</text>
</comment>
<feature type="domain" description="U-box" evidence="5">
    <location>
        <begin position="27"/>
        <end position="106"/>
    </location>
</feature>
<evidence type="ECO:0000259" key="5">
    <source>
        <dbReference type="PROSITE" id="PS51698"/>
    </source>
</evidence>
<evidence type="ECO:0000313" key="6">
    <source>
        <dbReference type="EMBL" id="KAK1262276.1"/>
    </source>
</evidence>
<proteinExistence type="predicted"/>
<dbReference type="PANTHER" id="PTHR45958">
    <property type="entry name" value="RING-TYPE E3 UBIQUITIN TRANSFERASE"/>
    <property type="match status" value="1"/>
</dbReference>
<keyword evidence="7" id="KW-1185">Reference proteome</keyword>
<organism evidence="6 7">
    <name type="scientific">Acorus gramineus</name>
    <name type="common">Dwarf sweet flag</name>
    <dbReference type="NCBI Taxonomy" id="55184"/>
    <lineage>
        <taxon>Eukaryota</taxon>
        <taxon>Viridiplantae</taxon>
        <taxon>Streptophyta</taxon>
        <taxon>Embryophyta</taxon>
        <taxon>Tracheophyta</taxon>
        <taxon>Spermatophyta</taxon>
        <taxon>Magnoliopsida</taxon>
        <taxon>Liliopsida</taxon>
        <taxon>Acoraceae</taxon>
        <taxon>Acorus</taxon>
    </lineage>
</organism>
<sequence length="810" mass="88920">MAGSWDGSYDQGSQSEESFHEKFHLEPIYEAFVCPLTKQLMKDPVTLENGKTFERRAIENWFKECRDSGRRPICPLTLKELSTAELNPSIALRNTIEEWTARNEAAQLDIAHRSLVPGSSESNILQALDCIQHMCLKSRSNKHVVRNADLIPKIADMLKNSSRRVRFKTLETLRIVVEDDTDNKAVVAEGDTIRTIVKFLSNDVSQEREKAVSLLYELSKSESLCEKIGAVPGAILLLVGMTSSHSENVLAVERAEKTLENLEKCEKNVLQMAENGRLQPLLTLLLEGSPETQLSMASYLGDLVLSNDVKVLVARKVGSSLVDIMRSGTKQAREVALKALNQISSYEASARALIEVGILPPLVGDLFTVGANQLSMKLKEVSANVLANIVSSGANMESIPVGPRNQTLVSEDIVHKLLHLISNTGPAIECKLLQVLVGLTSSSSTALSVVAAVKSSGAAISLIQFIEAPQRDLRVTSIKLLHNLSPYMGQELADALRGSAGQLGSLIKVIEEDDGTSEDQAAAISLLADLPERDLGLTRRFLEVGAFNLAVQRVHKIRHGETRGSRFVAPYIEGLTRVLARLTYVLADEREATTFAQEHHIAMIFVDHLRMNGLDNVQMVSASALENLSRESKRLTVVPDPPEPGFCLFSCFSKSPTITGLCPVHHGMCSLKETFCLLEGKAVGKLVGCLDHENVKVVEAALAALCTLLDDEVDIEQGVNVLCEADGIKPILEILLENRSEVLRQRSVWAVERILRSEDIAFEVSGNQNVGTALVEAYRHGDYRTKQVAEWALKRIDKLPNFSGIFQKMG</sequence>
<dbReference type="Gene3D" id="3.30.40.10">
    <property type="entry name" value="Zinc/RING finger domain, C3HC4 (zinc finger)"/>
    <property type="match status" value="1"/>
</dbReference>
<dbReference type="EMBL" id="JAUJYN010000010">
    <property type="protein sequence ID" value="KAK1262276.1"/>
    <property type="molecule type" value="Genomic_DNA"/>
</dbReference>
<dbReference type="PANTHER" id="PTHR45958:SF6">
    <property type="entry name" value="U-BOX DOMAIN-CONTAINING PROTEIN 43"/>
    <property type="match status" value="1"/>
</dbReference>
<dbReference type="AlphaFoldDB" id="A0AAV9AD85"/>
<dbReference type="Pfam" id="PF04564">
    <property type="entry name" value="U-box"/>
    <property type="match status" value="1"/>
</dbReference>
<dbReference type="InterPro" id="IPR000225">
    <property type="entry name" value="Armadillo"/>
</dbReference>
<evidence type="ECO:0000256" key="3">
    <source>
        <dbReference type="ARBA" id="ARBA00012483"/>
    </source>
</evidence>
<comment type="catalytic activity">
    <reaction evidence="1">
        <text>S-ubiquitinyl-[E2 ubiquitin-conjugating enzyme]-L-cysteine + [acceptor protein]-L-lysine = [E2 ubiquitin-conjugating enzyme]-L-cysteine + N(6)-ubiquitinyl-[acceptor protein]-L-lysine.</text>
        <dbReference type="EC" id="2.3.2.27"/>
    </reaction>
</comment>
<comment type="pathway">
    <text evidence="2">Protein modification; protein ubiquitination.</text>
</comment>
<dbReference type="Gene3D" id="1.25.10.10">
    <property type="entry name" value="Leucine-rich Repeat Variant"/>
    <property type="match status" value="4"/>
</dbReference>
<gene>
    <name evidence="6" type="ORF">QJS04_geneDACA018980</name>
</gene>
<dbReference type="CDD" id="cd16664">
    <property type="entry name" value="RING-Ubox_PUB"/>
    <property type="match status" value="1"/>
</dbReference>
<dbReference type="EC" id="2.3.2.27" evidence="3"/>
<evidence type="ECO:0000256" key="1">
    <source>
        <dbReference type="ARBA" id="ARBA00000900"/>
    </source>
</evidence>
<dbReference type="GO" id="GO:0061630">
    <property type="term" value="F:ubiquitin protein ligase activity"/>
    <property type="evidence" value="ECO:0007669"/>
    <property type="project" value="UniProtKB-EC"/>
</dbReference>
<accession>A0AAV9AD85</accession>
<dbReference type="InterPro" id="IPR013083">
    <property type="entry name" value="Znf_RING/FYVE/PHD"/>
</dbReference>
<dbReference type="SMART" id="SM00504">
    <property type="entry name" value="Ubox"/>
    <property type="match status" value="1"/>
</dbReference>
<dbReference type="GO" id="GO:0016567">
    <property type="term" value="P:protein ubiquitination"/>
    <property type="evidence" value="ECO:0007669"/>
    <property type="project" value="InterPro"/>
</dbReference>
<dbReference type="SUPFAM" id="SSF57850">
    <property type="entry name" value="RING/U-box"/>
    <property type="match status" value="1"/>
</dbReference>
<dbReference type="InterPro" id="IPR003613">
    <property type="entry name" value="Ubox_domain"/>
</dbReference>
<dbReference type="InterPro" id="IPR052608">
    <property type="entry name" value="U-box_domain_protein"/>
</dbReference>
<name>A0AAV9AD85_ACOGR</name>
<dbReference type="InterPro" id="IPR045210">
    <property type="entry name" value="RING-Ubox_PUB"/>
</dbReference>
<reference evidence="6" key="1">
    <citation type="journal article" date="2023" name="Nat. Commun.">
        <title>Diploid and tetraploid genomes of Acorus and the evolution of monocots.</title>
        <authorList>
            <person name="Ma L."/>
            <person name="Liu K.W."/>
            <person name="Li Z."/>
            <person name="Hsiao Y.Y."/>
            <person name="Qi Y."/>
            <person name="Fu T."/>
            <person name="Tang G.D."/>
            <person name="Zhang D."/>
            <person name="Sun W.H."/>
            <person name="Liu D.K."/>
            <person name="Li Y."/>
            <person name="Chen G.Z."/>
            <person name="Liu X.D."/>
            <person name="Liao X.Y."/>
            <person name="Jiang Y.T."/>
            <person name="Yu X."/>
            <person name="Hao Y."/>
            <person name="Huang J."/>
            <person name="Zhao X.W."/>
            <person name="Ke S."/>
            <person name="Chen Y.Y."/>
            <person name="Wu W.L."/>
            <person name="Hsu J.L."/>
            <person name="Lin Y.F."/>
            <person name="Huang M.D."/>
            <person name="Li C.Y."/>
            <person name="Huang L."/>
            <person name="Wang Z.W."/>
            <person name="Zhao X."/>
            <person name="Zhong W.Y."/>
            <person name="Peng D.H."/>
            <person name="Ahmad S."/>
            <person name="Lan S."/>
            <person name="Zhang J.S."/>
            <person name="Tsai W.C."/>
            <person name="Van de Peer Y."/>
            <person name="Liu Z.J."/>
        </authorList>
    </citation>
    <scope>NUCLEOTIDE SEQUENCE</scope>
    <source>
        <strain evidence="6">SCP</strain>
    </source>
</reference>
<evidence type="ECO:0000256" key="4">
    <source>
        <dbReference type="ARBA" id="ARBA00022679"/>
    </source>
</evidence>
<dbReference type="InterPro" id="IPR016024">
    <property type="entry name" value="ARM-type_fold"/>
</dbReference>
<evidence type="ECO:0000256" key="2">
    <source>
        <dbReference type="ARBA" id="ARBA00004906"/>
    </source>
</evidence>
<keyword evidence="4" id="KW-0808">Transferase</keyword>
<dbReference type="SMART" id="SM00185">
    <property type="entry name" value="ARM"/>
    <property type="match status" value="6"/>
</dbReference>
<dbReference type="SUPFAM" id="SSF48371">
    <property type="entry name" value="ARM repeat"/>
    <property type="match status" value="2"/>
</dbReference>
<dbReference type="Proteomes" id="UP001179952">
    <property type="component" value="Unassembled WGS sequence"/>
</dbReference>
<reference evidence="6" key="2">
    <citation type="submission" date="2023-06" db="EMBL/GenBank/DDBJ databases">
        <authorList>
            <person name="Ma L."/>
            <person name="Liu K.-W."/>
            <person name="Li Z."/>
            <person name="Hsiao Y.-Y."/>
            <person name="Qi Y."/>
            <person name="Fu T."/>
            <person name="Tang G."/>
            <person name="Zhang D."/>
            <person name="Sun W.-H."/>
            <person name="Liu D.-K."/>
            <person name="Li Y."/>
            <person name="Chen G.-Z."/>
            <person name="Liu X.-D."/>
            <person name="Liao X.-Y."/>
            <person name="Jiang Y.-T."/>
            <person name="Yu X."/>
            <person name="Hao Y."/>
            <person name="Huang J."/>
            <person name="Zhao X.-W."/>
            <person name="Ke S."/>
            <person name="Chen Y.-Y."/>
            <person name="Wu W.-L."/>
            <person name="Hsu J.-L."/>
            <person name="Lin Y.-F."/>
            <person name="Huang M.-D."/>
            <person name="Li C.-Y."/>
            <person name="Huang L."/>
            <person name="Wang Z.-W."/>
            <person name="Zhao X."/>
            <person name="Zhong W.-Y."/>
            <person name="Peng D.-H."/>
            <person name="Ahmad S."/>
            <person name="Lan S."/>
            <person name="Zhang J.-S."/>
            <person name="Tsai W.-C."/>
            <person name="Van De Peer Y."/>
            <person name="Liu Z.-J."/>
        </authorList>
    </citation>
    <scope>NUCLEOTIDE SEQUENCE</scope>
    <source>
        <strain evidence="6">SCP</strain>
        <tissue evidence="6">Leaves</tissue>
    </source>
</reference>
<evidence type="ECO:0000313" key="7">
    <source>
        <dbReference type="Proteomes" id="UP001179952"/>
    </source>
</evidence>
<dbReference type="InterPro" id="IPR011989">
    <property type="entry name" value="ARM-like"/>
</dbReference>
<dbReference type="PROSITE" id="PS51698">
    <property type="entry name" value="U_BOX"/>
    <property type="match status" value="1"/>
</dbReference>
<protein>
    <recommendedName>
        <fullName evidence="3">RING-type E3 ubiquitin transferase</fullName>
        <ecNumber evidence="3">2.3.2.27</ecNumber>
    </recommendedName>
</protein>